<feature type="transmembrane region" description="Helical" evidence="1">
    <location>
        <begin position="145"/>
        <end position="166"/>
    </location>
</feature>
<accession>A0A7V6CN10</accession>
<feature type="transmembrane region" description="Helical" evidence="1">
    <location>
        <begin position="7"/>
        <end position="24"/>
    </location>
</feature>
<feature type="transmembrane region" description="Helical" evidence="1">
    <location>
        <begin position="112"/>
        <end position="133"/>
    </location>
</feature>
<evidence type="ECO:0000256" key="1">
    <source>
        <dbReference type="SAM" id="Phobius"/>
    </source>
</evidence>
<keyword evidence="1" id="KW-1133">Transmembrane helix</keyword>
<feature type="transmembrane region" description="Helical" evidence="1">
    <location>
        <begin position="186"/>
        <end position="208"/>
    </location>
</feature>
<dbReference type="AlphaFoldDB" id="A0A7V6CN10"/>
<gene>
    <name evidence="2" type="ORF">ENV79_03775</name>
</gene>
<name>A0A7V6CN10_UNCW3</name>
<feature type="transmembrane region" description="Helical" evidence="1">
    <location>
        <begin position="39"/>
        <end position="60"/>
    </location>
</feature>
<reference evidence="2" key="1">
    <citation type="journal article" date="2020" name="mSystems">
        <title>Genome- and Community-Level Interaction Insights into Carbon Utilization and Element Cycling Functions of Hydrothermarchaeota in Hydrothermal Sediment.</title>
        <authorList>
            <person name="Zhou Z."/>
            <person name="Liu Y."/>
            <person name="Xu W."/>
            <person name="Pan J."/>
            <person name="Luo Z.H."/>
            <person name="Li M."/>
        </authorList>
    </citation>
    <scope>NUCLEOTIDE SEQUENCE [LARGE SCALE GENOMIC DNA]</scope>
    <source>
        <strain evidence="2">SpSt-791</strain>
    </source>
</reference>
<comment type="caution">
    <text evidence="2">The sequence shown here is derived from an EMBL/GenBank/DDBJ whole genome shotgun (WGS) entry which is preliminary data.</text>
</comment>
<proteinExistence type="predicted"/>
<protein>
    <submittedName>
        <fullName evidence="2">Uncharacterized protein</fullName>
    </submittedName>
</protein>
<feature type="transmembrane region" description="Helical" evidence="1">
    <location>
        <begin position="72"/>
        <end position="92"/>
    </location>
</feature>
<keyword evidence="1" id="KW-0812">Transmembrane</keyword>
<organism evidence="2">
    <name type="scientific">candidate division WOR-3 bacterium</name>
    <dbReference type="NCBI Taxonomy" id="2052148"/>
    <lineage>
        <taxon>Bacteria</taxon>
        <taxon>Bacteria division WOR-3</taxon>
    </lineage>
</organism>
<dbReference type="EMBL" id="DTHS01000024">
    <property type="protein sequence ID" value="HHR48746.1"/>
    <property type="molecule type" value="Genomic_DNA"/>
</dbReference>
<evidence type="ECO:0000313" key="2">
    <source>
        <dbReference type="EMBL" id="HHR48746.1"/>
    </source>
</evidence>
<sequence>MKVKLPLFICLIMGIMGMVAYYVPHKTVQNIDNEWRNTALRIIFAFSLVLGVGSIIRHHLEKIKRRREFWEYSYVTLISLFLTAFIGLFGGIDGKGLIKMQIGNFSFDIQTIYVNMAIPLGATMFSLLAYFMASAAFRAFRARNFEAILLLIAAFIVMLASVPPIARLIPKLSYISEWILDVPNTAAKRGMLFGITLGVLSTSLKILLGIERGWLGGK</sequence>
<keyword evidence="1" id="KW-0472">Membrane</keyword>